<dbReference type="AlphaFoldDB" id="A0AAD4MS75"/>
<comment type="caution">
    <text evidence="1">The sequence shown here is derived from an EMBL/GenBank/DDBJ whole genome shotgun (WGS) entry which is preliminary data.</text>
</comment>
<organism evidence="1 2">
    <name type="scientific">Ditylenchus destructor</name>
    <dbReference type="NCBI Taxonomy" id="166010"/>
    <lineage>
        <taxon>Eukaryota</taxon>
        <taxon>Metazoa</taxon>
        <taxon>Ecdysozoa</taxon>
        <taxon>Nematoda</taxon>
        <taxon>Chromadorea</taxon>
        <taxon>Rhabditida</taxon>
        <taxon>Tylenchina</taxon>
        <taxon>Tylenchomorpha</taxon>
        <taxon>Sphaerularioidea</taxon>
        <taxon>Anguinidae</taxon>
        <taxon>Anguininae</taxon>
        <taxon>Ditylenchus</taxon>
    </lineage>
</organism>
<keyword evidence="2" id="KW-1185">Reference proteome</keyword>
<reference evidence="1" key="1">
    <citation type="submission" date="2022-01" db="EMBL/GenBank/DDBJ databases">
        <title>Genome Sequence Resource for Two Populations of Ditylenchus destructor, the Migratory Endoparasitic Phytonematode.</title>
        <authorList>
            <person name="Zhang H."/>
            <person name="Lin R."/>
            <person name="Xie B."/>
        </authorList>
    </citation>
    <scope>NUCLEOTIDE SEQUENCE</scope>
    <source>
        <strain evidence="1">BazhouSP</strain>
    </source>
</reference>
<evidence type="ECO:0000313" key="2">
    <source>
        <dbReference type="Proteomes" id="UP001201812"/>
    </source>
</evidence>
<protein>
    <submittedName>
        <fullName evidence="1">Uncharacterized protein</fullName>
    </submittedName>
</protein>
<accession>A0AAD4MS75</accession>
<name>A0AAD4MS75_9BILA</name>
<evidence type="ECO:0000313" key="1">
    <source>
        <dbReference type="EMBL" id="KAI1703216.1"/>
    </source>
</evidence>
<sequence length="113" mass="12747">MSRIFPYNLAQSSNCDDDPYKAVHLTNISLRLWLKVAKSRIEVFLQGSSHELLIDTPFARINSSSSYKMNCQRLCKLELEVTTSRFGANNCGNRVYISYALKSASIQHSVANV</sequence>
<dbReference type="EMBL" id="JAKKPZ010000086">
    <property type="protein sequence ID" value="KAI1703216.1"/>
    <property type="molecule type" value="Genomic_DNA"/>
</dbReference>
<dbReference type="Proteomes" id="UP001201812">
    <property type="component" value="Unassembled WGS sequence"/>
</dbReference>
<gene>
    <name evidence="1" type="ORF">DdX_15049</name>
</gene>
<proteinExistence type="predicted"/>